<dbReference type="Gene3D" id="3.30.360.10">
    <property type="entry name" value="Dihydrodipicolinate Reductase, domain 2"/>
    <property type="match status" value="1"/>
</dbReference>
<dbReference type="InterPro" id="IPR036291">
    <property type="entry name" value="NAD(P)-bd_dom_sf"/>
</dbReference>
<evidence type="ECO:0000313" key="3">
    <source>
        <dbReference type="Proteomes" id="UP000190787"/>
    </source>
</evidence>
<dbReference type="Proteomes" id="UP000190787">
    <property type="component" value="Unassembled WGS sequence"/>
</dbReference>
<gene>
    <name evidence="2" type="ORF">BMI91_04675</name>
</gene>
<evidence type="ECO:0000259" key="1">
    <source>
        <dbReference type="Pfam" id="PF01408"/>
    </source>
</evidence>
<accession>A0ABX3N1R0</accession>
<comment type="caution">
    <text evidence="2">The sequence shown here is derived from an EMBL/GenBank/DDBJ whole genome shotgun (WGS) entry which is preliminary data.</text>
</comment>
<proteinExistence type="predicted"/>
<dbReference type="PANTHER" id="PTHR43818">
    <property type="entry name" value="BCDNA.GH03377"/>
    <property type="match status" value="1"/>
</dbReference>
<dbReference type="Pfam" id="PF01408">
    <property type="entry name" value="GFO_IDH_MocA"/>
    <property type="match status" value="1"/>
</dbReference>
<evidence type="ECO:0000313" key="2">
    <source>
        <dbReference type="EMBL" id="OOY25698.1"/>
    </source>
</evidence>
<dbReference type="InterPro" id="IPR000683">
    <property type="entry name" value="Gfo/Idh/MocA-like_OxRdtase_N"/>
</dbReference>
<feature type="domain" description="Gfo/Idh/MocA-like oxidoreductase N-terminal" evidence="1">
    <location>
        <begin position="4"/>
        <end position="113"/>
    </location>
</feature>
<name>A0ABX3N1R0_9RHOB</name>
<dbReference type="Gene3D" id="3.40.50.720">
    <property type="entry name" value="NAD(P)-binding Rossmann-like Domain"/>
    <property type="match status" value="1"/>
</dbReference>
<dbReference type="PANTHER" id="PTHR43818:SF7">
    <property type="entry name" value="DEHYDROGENASE"/>
    <property type="match status" value="1"/>
</dbReference>
<dbReference type="RefSeq" id="WP_078604107.1">
    <property type="nucleotide sequence ID" value="NZ_MPZV01000001.1"/>
</dbReference>
<sequence length="306" mass="33236">MSLAIGLVGLGAIARAQHLPAIAETDGVHLAAIASRNATLPDLPSYPDLRAMLDAEPEIGAVSLCTPPQGRFDQAMAVLRAGRHLMLEKPPGMTLSEVEALRETAAKAGLTIFATWHSREAAAVDAARQWLAGREISEIRIDWREDVRKWHPGQEWIWQPGGLGVFDPGINALSILTRILRQPVRLTAAALSIPQGRQTPIAADLEMCAGATPITAAFDWRETGDELWRITLQTERGTAMLDKGGAEFSVDGEVIATGENREYANLYARMRDLVRAGQSDLDLAPMRLVADAFINARFAITDPFDA</sequence>
<dbReference type="EMBL" id="MPZV01000001">
    <property type="protein sequence ID" value="OOY25698.1"/>
    <property type="molecule type" value="Genomic_DNA"/>
</dbReference>
<organism evidence="2 3">
    <name type="scientific">Thioclava sediminum</name>
    <dbReference type="NCBI Taxonomy" id="1915319"/>
    <lineage>
        <taxon>Bacteria</taxon>
        <taxon>Pseudomonadati</taxon>
        <taxon>Pseudomonadota</taxon>
        <taxon>Alphaproteobacteria</taxon>
        <taxon>Rhodobacterales</taxon>
        <taxon>Paracoccaceae</taxon>
        <taxon>Thioclava</taxon>
    </lineage>
</organism>
<reference evidence="2 3" key="1">
    <citation type="submission" date="2016-11" db="EMBL/GenBank/DDBJ databases">
        <title>A multilocus sequence analysis scheme for characterization of bacteria in the genus Thioclava.</title>
        <authorList>
            <person name="Liu Y."/>
            <person name="Shao Z."/>
        </authorList>
    </citation>
    <scope>NUCLEOTIDE SEQUENCE [LARGE SCALE GENOMIC DNA]</scope>
    <source>
        <strain evidence="2 3">TAW-CT134</strain>
    </source>
</reference>
<dbReference type="InterPro" id="IPR050463">
    <property type="entry name" value="Gfo/Idh/MocA_oxidrdct_glycsds"/>
</dbReference>
<protein>
    <submittedName>
        <fullName evidence="2">Galactose 1-dehydrogenase</fullName>
    </submittedName>
</protein>
<keyword evidence="3" id="KW-1185">Reference proteome</keyword>
<dbReference type="SUPFAM" id="SSF51735">
    <property type="entry name" value="NAD(P)-binding Rossmann-fold domains"/>
    <property type="match status" value="1"/>
</dbReference>